<dbReference type="PANTHER" id="PTHR43386">
    <property type="entry name" value="OLIGOPEPTIDE TRANSPORT SYSTEM PERMEASE PROTEIN APPC"/>
    <property type="match status" value="1"/>
</dbReference>
<evidence type="ECO:0000256" key="6">
    <source>
        <dbReference type="ARBA" id="ARBA00023136"/>
    </source>
</evidence>
<evidence type="ECO:0000259" key="8">
    <source>
        <dbReference type="PROSITE" id="PS50928"/>
    </source>
</evidence>
<dbReference type="GO" id="GO:0005886">
    <property type="term" value="C:plasma membrane"/>
    <property type="evidence" value="ECO:0007669"/>
    <property type="project" value="UniProtKB-SubCell"/>
</dbReference>
<gene>
    <name evidence="9" type="ORF">AWB80_07344</name>
</gene>
<dbReference type="EMBL" id="FCOE02000046">
    <property type="protein sequence ID" value="SAK97332.1"/>
    <property type="molecule type" value="Genomic_DNA"/>
</dbReference>
<dbReference type="Proteomes" id="UP000054911">
    <property type="component" value="Unassembled WGS sequence"/>
</dbReference>
<name>A0A158DRT8_9BURK</name>
<accession>A0A158DRT8</accession>
<feature type="transmembrane region" description="Helical" evidence="7">
    <location>
        <begin position="85"/>
        <end position="110"/>
    </location>
</feature>
<feature type="domain" description="ABC transmembrane type-1" evidence="8">
    <location>
        <begin position="81"/>
        <end position="269"/>
    </location>
</feature>
<keyword evidence="4 7" id="KW-0812">Transmembrane</keyword>
<keyword evidence="3" id="KW-1003">Cell membrane</keyword>
<evidence type="ECO:0000256" key="1">
    <source>
        <dbReference type="ARBA" id="ARBA00004651"/>
    </source>
</evidence>
<feature type="transmembrane region" description="Helical" evidence="7">
    <location>
        <begin position="20"/>
        <end position="42"/>
    </location>
</feature>
<dbReference type="Gene3D" id="1.10.3720.10">
    <property type="entry name" value="MetI-like"/>
    <property type="match status" value="1"/>
</dbReference>
<dbReference type="CDD" id="cd06261">
    <property type="entry name" value="TM_PBP2"/>
    <property type="match status" value="1"/>
</dbReference>
<evidence type="ECO:0000256" key="7">
    <source>
        <dbReference type="RuleBase" id="RU363032"/>
    </source>
</evidence>
<evidence type="ECO:0000256" key="4">
    <source>
        <dbReference type="ARBA" id="ARBA00022692"/>
    </source>
</evidence>
<sequence>MNHALGLLSHALPLRNRDWQLTIGMGLLVMLVLVALFAPLLAPFGPWMISGAPHLPPLSPDHFLGTDMLGRDVLSGIIYGARVSLLIGIVSAFAGICIGTVIGGTAGYFGGVVDDILMRFTEFLQTMPGLGLALVLVAVLGSSIWSVVLAIALVSWPSVARLMRAEFLSLRSREFVLAATVIGESHRKIVWAHMLPNALGPIISIASLKVASAILTESTISFLGLGDVDKMSWGAMIGMSRALLRSAWWMSVFPGVGLFATVLALTLISDGMGRALDGRRQSHL</sequence>
<dbReference type="InterPro" id="IPR035906">
    <property type="entry name" value="MetI-like_sf"/>
</dbReference>
<dbReference type="STRING" id="1777141.AWB80_07344"/>
<keyword evidence="10" id="KW-1185">Reference proteome</keyword>
<dbReference type="InterPro" id="IPR000515">
    <property type="entry name" value="MetI-like"/>
</dbReference>
<feature type="transmembrane region" description="Helical" evidence="7">
    <location>
        <begin position="130"/>
        <end position="154"/>
    </location>
</feature>
<evidence type="ECO:0000313" key="10">
    <source>
        <dbReference type="Proteomes" id="UP000054911"/>
    </source>
</evidence>
<organism evidence="9 10">
    <name type="scientific">Caballeronia pedi</name>
    <dbReference type="NCBI Taxonomy" id="1777141"/>
    <lineage>
        <taxon>Bacteria</taxon>
        <taxon>Pseudomonadati</taxon>
        <taxon>Pseudomonadota</taxon>
        <taxon>Betaproteobacteria</taxon>
        <taxon>Burkholderiales</taxon>
        <taxon>Burkholderiaceae</taxon>
        <taxon>Caballeronia</taxon>
    </lineage>
</organism>
<dbReference type="InterPro" id="IPR050366">
    <property type="entry name" value="BP-dependent_transpt_permease"/>
</dbReference>
<proteinExistence type="inferred from homology"/>
<dbReference type="GO" id="GO:0055085">
    <property type="term" value="P:transmembrane transport"/>
    <property type="evidence" value="ECO:0007669"/>
    <property type="project" value="InterPro"/>
</dbReference>
<evidence type="ECO:0000256" key="3">
    <source>
        <dbReference type="ARBA" id="ARBA00022475"/>
    </source>
</evidence>
<dbReference type="AlphaFoldDB" id="A0A158DRT8"/>
<protein>
    <submittedName>
        <fullName evidence="9">Binding-protein-dependent transport system inner membrane protein</fullName>
    </submittedName>
</protein>
<keyword evidence="2 7" id="KW-0813">Transport</keyword>
<reference evidence="9" key="1">
    <citation type="submission" date="2016-01" db="EMBL/GenBank/DDBJ databases">
        <authorList>
            <person name="Peeters C."/>
        </authorList>
    </citation>
    <scope>NUCLEOTIDE SEQUENCE [LARGE SCALE GENOMIC DNA]</scope>
    <source>
        <strain evidence="9">LMG 29323</strain>
    </source>
</reference>
<dbReference type="PROSITE" id="PS50928">
    <property type="entry name" value="ABC_TM1"/>
    <property type="match status" value="1"/>
</dbReference>
<keyword evidence="5 7" id="KW-1133">Transmembrane helix</keyword>
<comment type="caution">
    <text evidence="9">The sequence shown here is derived from an EMBL/GenBank/DDBJ whole genome shotgun (WGS) entry which is preliminary data.</text>
</comment>
<comment type="similarity">
    <text evidence="7">Belongs to the binding-protein-dependent transport system permease family.</text>
</comment>
<dbReference type="RefSeq" id="WP_061179561.1">
    <property type="nucleotide sequence ID" value="NZ_FCOE02000046.1"/>
</dbReference>
<dbReference type="PANTHER" id="PTHR43386:SF1">
    <property type="entry name" value="D,D-DIPEPTIDE TRANSPORT SYSTEM PERMEASE PROTEIN DDPC-RELATED"/>
    <property type="match status" value="1"/>
</dbReference>
<dbReference type="Pfam" id="PF00528">
    <property type="entry name" value="BPD_transp_1"/>
    <property type="match status" value="1"/>
</dbReference>
<comment type="subcellular location">
    <subcellularLocation>
        <location evidence="1 7">Cell membrane</location>
        <topology evidence="1 7">Multi-pass membrane protein</topology>
    </subcellularLocation>
</comment>
<evidence type="ECO:0000256" key="5">
    <source>
        <dbReference type="ARBA" id="ARBA00022989"/>
    </source>
</evidence>
<evidence type="ECO:0000256" key="2">
    <source>
        <dbReference type="ARBA" id="ARBA00022448"/>
    </source>
</evidence>
<dbReference type="SUPFAM" id="SSF161098">
    <property type="entry name" value="MetI-like"/>
    <property type="match status" value="1"/>
</dbReference>
<keyword evidence="6 7" id="KW-0472">Membrane</keyword>
<feature type="transmembrane region" description="Helical" evidence="7">
    <location>
        <begin position="247"/>
        <end position="268"/>
    </location>
</feature>
<dbReference type="OrthoDB" id="9783218at2"/>
<evidence type="ECO:0000313" key="9">
    <source>
        <dbReference type="EMBL" id="SAK97332.1"/>
    </source>
</evidence>